<dbReference type="GO" id="GO:0005886">
    <property type="term" value="C:plasma membrane"/>
    <property type="evidence" value="ECO:0007669"/>
    <property type="project" value="UniProtKB-SubCell"/>
</dbReference>
<dbReference type="PANTHER" id="PTHR31468:SF2">
    <property type="entry name" value="1,3-BETA-GLUCANOSYLTRANSFERASE GAS1"/>
    <property type="match status" value="1"/>
</dbReference>
<dbReference type="Gene3D" id="1.20.58.1040">
    <property type="match status" value="1"/>
</dbReference>
<protein>
    <recommendedName>
        <fullName evidence="10">1,3-beta-glucanosyltransferase</fullName>
        <ecNumber evidence="10">2.4.1.-</ecNumber>
    </recommendedName>
</protein>
<feature type="region of interest" description="Disordered" evidence="11">
    <location>
        <begin position="462"/>
        <end position="513"/>
    </location>
</feature>
<feature type="compositionally biased region" description="Low complexity" evidence="11">
    <location>
        <begin position="498"/>
        <end position="513"/>
    </location>
</feature>
<evidence type="ECO:0000256" key="6">
    <source>
        <dbReference type="ARBA" id="ARBA00023136"/>
    </source>
</evidence>
<keyword evidence="7" id="KW-1015">Disulfide bond</keyword>
<evidence type="ECO:0000256" key="5">
    <source>
        <dbReference type="ARBA" id="ARBA00022729"/>
    </source>
</evidence>
<name>A0A9W7XL98_9FUNG</name>
<dbReference type="GO" id="GO:0031505">
    <property type="term" value="P:fungal-type cell wall organization"/>
    <property type="evidence" value="ECO:0007669"/>
    <property type="project" value="TreeGrafter"/>
</dbReference>
<evidence type="ECO:0000256" key="2">
    <source>
        <dbReference type="ARBA" id="ARBA00004589"/>
    </source>
</evidence>
<keyword evidence="13" id="KW-0689">Ribosomal protein</keyword>
<dbReference type="GO" id="GO:0005840">
    <property type="term" value="C:ribosome"/>
    <property type="evidence" value="ECO:0007669"/>
    <property type="project" value="UniProtKB-KW"/>
</dbReference>
<feature type="domain" description="X8" evidence="12">
    <location>
        <begin position="374"/>
        <end position="473"/>
    </location>
</feature>
<dbReference type="SMART" id="SM00768">
    <property type="entry name" value="X8"/>
    <property type="match status" value="1"/>
</dbReference>
<feature type="signal peptide" evidence="10">
    <location>
        <begin position="1"/>
        <end position="21"/>
    </location>
</feature>
<dbReference type="Pfam" id="PF03198">
    <property type="entry name" value="Glyco_hydro_72"/>
    <property type="match status" value="1"/>
</dbReference>
<dbReference type="Gene3D" id="3.20.20.80">
    <property type="entry name" value="Glycosidases"/>
    <property type="match status" value="1"/>
</dbReference>
<proteinExistence type="inferred from homology"/>
<dbReference type="EMBL" id="JANBOH010000120">
    <property type="protein sequence ID" value="KAJ1645183.1"/>
    <property type="molecule type" value="Genomic_DNA"/>
</dbReference>
<reference evidence="13" key="1">
    <citation type="submission" date="2022-07" db="EMBL/GenBank/DDBJ databases">
        <title>Phylogenomic reconstructions and comparative analyses of Kickxellomycotina fungi.</title>
        <authorList>
            <person name="Reynolds N.K."/>
            <person name="Stajich J.E."/>
            <person name="Barry K."/>
            <person name="Grigoriev I.V."/>
            <person name="Crous P."/>
            <person name="Smith M.E."/>
        </authorList>
    </citation>
    <scope>NUCLEOTIDE SEQUENCE</scope>
    <source>
        <strain evidence="13">NBRC 105413</strain>
    </source>
</reference>
<comment type="caution">
    <text evidence="13">The sequence shown here is derived from an EMBL/GenBank/DDBJ whole genome shotgun (WGS) entry which is preliminary data.</text>
</comment>
<keyword evidence="9 10" id="KW-0449">Lipoprotein</keyword>
<dbReference type="SUPFAM" id="SSF51445">
    <property type="entry name" value="(Trans)glycosidases"/>
    <property type="match status" value="1"/>
</dbReference>
<evidence type="ECO:0000256" key="10">
    <source>
        <dbReference type="RuleBase" id="RU361209"/>
    </source>
</evidence>
<dbReference type="EC" id="2.4.1.-" evidence="10"/>
<comment type="subcellular location">
    <subcellularLocation>
        <location evidence="1">Cell envelope</location>
    </subcellularLocation>
    <subcellularLocation>
        <location evidence="10">Cell membrane</location>
        <topology evidence="10">Lipid-anchor</topology>
        <topology evidence="10">GPI-anchor</topology>
    </subcellularLocation>
    <subcellularLocation>
        <location evidence="2">Membrane</location>
        <topology evidence="2">Lipid-anchor</topology>
        <topology evidence="2">GPI-anchor</topology>
    </subcellularLocation>
</comment>
<evidence type="ECO:0000256" key="4">
    <source>
        <dbReference type="ARBA" id="ARBA00022622"/>
    </source>
</evidence>
<dbReference type="InterPro" id="IPR004886">
    <property type="entry name" value="Glucanosyltransferase"/>
</dbReference>
<evidence type="ECO:0000256" key="1">
    <source>
        <dbReference type="ARBA" id="ARBA00004196"/>
    </source>
</evidence>
<evidence type="ECO:0000313" key="13">
    <source>
        <dbReference type="EMBL" id="KAJ1645183.1"/>
    </source>
</evidence>
<feature type="compositionally biased region" description="Polar residues" evidence="11">
    <location>
        <begin position="462"/>
        <end position="477"/>
    </location>
</feature>
<keyword evidence="8" id="KW-0325">Glycoprotein</keyword>
<feature type="compositionally biased region" description="Low complexity" evidence="11">
    <location>
        <begin position="478"/>
        <end position="489"/>
    </location>
</feature>
<dbReference type="AlphaFoldDB" id="A0A9W7XL98"/>
<dbReference type="GO" id="GO:0071970">
    <property type="term" value="P:fungal-type cell wall (1-&gt;3)-beta-D-glucan biosynthetic process"/>
    <property type="evidence" value="ECO:0007669"/>
    <property type="project" value="TreeGrafter"/>
</dbReference>
<evidence type="ECO:0000256" key="7">
    <source>
        <dbReference type="ARBA" id="ARBA00023157"/>
    </source>
</evidence>
<sequence>MRISIASLAAVGLGLATHAAAIDPIVIKGSKFFNKNTGEQFFFKGVAYQPRTGVTDPNPDPLADSVGCKRDVAVFKDLGLNSIRVYEVDYSKDHDDCMKMLEDAGIYVMLDIPSPDYAINREDPTWDTQLMGEWQDKVDAFSKYPNVIAWIAGNEVANDKDTTPSAAFVKAAIRDMRAYLKSKGLSTPVGYADNDDMDIRMNLINYFDCDDEDARAEFYAINTYRWCGDQATFQSSGYSDITKNMTGYSIPSLLTEYGCNKVRPRTFHEVESIFGSDMDGTLSGGLMYEYTEEDNDYGIVKVSYGDTSVDKTEDYSYFKKAMASADPSGVKMNSYSPSSKDSVCPSVGGNWKVKSGSLPPTPSNSTCECMMKSLSCVSKLKSMPTSSSDLKTFGKNVGSIFGTVCADVDCGDVSTDAENGQYGKYSFCDAIQRVSWVMNAWYAEQRGIDGSCDFNGFAETTKPSLSSDSTCSDQPSTNNGSGSGSSSKGSNKDDEENGSGSKTSGASSIGASSMGGATSVAAIIALAAASLF</sequence>
<dbReference type="GO" id="GO:0098552">
    <property type="term" value="C:side of membrane"/>
    <property type="evidence" value="ECO:0007669"/>
    <property type="project" value="UniProtKB-KW"/>
</dbReference>
<dbReference type="GO" id="GO:0042124">
    <property type="term" value="F:1,3-beta-glucanosyltransferase activity"/>
    <property type="evidence" value="ECO:0007669"/>
    <property type="project" value="TreeGrafter"/>
</dbReference>
<gene>
    <name evidence="13" type="primary">rps27_1</name>
    <name evidence="13" type="ORF">LPJ64_003219</name>
</gene>
<evidence type="ECO:0000256" key="3">
    <source>
        <dbReference type="ARBA" id="ARBA00007528"/>
    </source>
</evidence>
<keyword evidence="4 10" id="KW-0336">GPI-anchor</keyword>
<keyword evidence="13" id="KW-0687">Ribonucleoprotein</keyword>
<evidence type="ECO:0000313" key="14">
    <source>
        <dbReference type="Proteomes" id="UP001145021"/>
    </source>
</evidence>
<comment type="similarity">
    <text evidence="3 10">Belongs to the glycosyl hydrolase 72 family.</text>
</comment>
<keyword evidence="14" id="KW-1185">Reference proteome</keyword>
<organism evidence="13 14">
    <name type="scientific">Coemansia asiatica</name>
    <dbReference type="NCBI Taxonomy" id="1052880"/>
    <lineage>
        <taxon>Eukaryota</taxon>
        <taxon>Fungi</taxon>
        <taxon>Fungi incertae sedis</taxon>
        <taxon>Zoopagomycota</taxon>
        <taxon>Kickxellomycotina</taxon>
        <taxon>Kickxellomycetes</taxon>
        <taxon>Kickxellales</taxon>
        <taxon>Kickxellaceae</taxon>
        <taxon>Coemansia</taxon>
    </lineage>
</organism>
<accession>A0A9W7XL98</accession>
<comment type="function">
    <text evidence="10">Splits internally a 1,3-beta-glucan molecule and transfers the newly generated reducing end (the donor) to the non-reducing end of another 1,3-beta-glucan molecule (the acceptor) forming a 1,3-beta linkage, resulting in the elongation of 1,3-beta-glucan chains in the cell wall.</text>
</comment>
<feature type="chain" id="PRO_5041021447" description="1,3-beta-glucanosyltransferase" evidence="10">
    <location>
        <begin position="22"/>
        <end position="532"/>
    </location>
</feature>
<keyword evidence="6 10" id="KW-0472">Membrane</keyword>
<dbReference type="InterPro" id="IPR017853">
    <property type="entry name" value="GH"/>
</dbReference>
<evidence type="ECO:0000256" key="11">
    <source>
        <dbReference type="SAM" id="MobiDB-lite"/>
    </source>
</evidence>
<evidence type="ECO:0000259" key="12">
    <source>
        <dbReference type="SMART" id="SM00768"/>
    </source>
</evidence>
<dbReference type="Pfam" id="PF07983">
    <property type="entry name" value="X8"/>
    <property type="match status" value="1"/>
</dbReference>
<dbReference type="InterPro" id="IPR012946">
    <property type="entry name" value="X8"/>
</dbReference>
<dbReference type="Proteomes" id="UP001145021">
    <property type="component" value="Unassembled WGS sequence"/>
</dbReference>
<keyword evidence="5 10" id="KW-0732">Signal</keyword>
<evidence type="ECO:0000256" key="8">
    <source>
        <dbReference type="ARBA" id="ARBA00023180"/>
    </source>
</evidence>
<keyword evidence="10" id="KW-0808">Transferase</keyword>
<evidence type="ECO:0000256" key="9">
    <source>
        <dbReference type="ARBA" id="ARBA00023288"/>
    </source>
</evidence>
<dbReference type="PANTHER" id="PTHR31468">
    <property type="entry name" value="1,3-BETA-GLUCANOSYLTRANSFERASE GAS1"/>
    <property type="match status" value="1"/>
</dbReference>